<proteinExistence type="predicted"/>
<keyword evidence="2" id="KW-1185">Reference proteome</keyword>
<dbReference type="Proteomes" id="UP001302573">
    <property type="component" value="Unassembled WGS sequence"/>
</dbReference>
<reference evidence="1 2" key="1">
    <citation type="submission" date="2023-12" db="EMBL/GenBank/DDBJ databases">
        <title>Pseudomonas machongensis sp. nov., isolated from wilted pepper plants (Capsicum annuum).</title>
        <authorList>
            <person name="Qiu M."/>
            <person name="Li Y."/>
            <person name="Liu Q."/>
            <person name="Zhang X."/>
            <person name="Huang Y."/>
            <person name="Guo R."/>
            <person name="Hu M."/>
            <person name="Zhou J."/>
            <person name="Zhou X."/>
        </authorList>
    </citation>
    <scope>NUCLEOTIDE SEQUENCE [LARGE SCALE GENOMIC DNA]</scope>
    <source>
        <strain evidence="1 2">MH2</strain>
    </source>
</reference>
<comment type="caution">
    <text evidence="1">The sequence shown here is derived from an EMBL/GenBank/DDBJ whole genome shotgun (WGS) entry which is preliminary data.</text>
</comment>
<evidence type="ECO:0000313" key="1">
    <source>
        <dbReference type="EMBL" id="MEA5671737.1"/>
    </source>
</evidence>
<organism evidence="1 2">
    <name type="scientific">Pseudomonas machongensis</name>
    <dbReference type="NCBI Taxonomy" id="3110229"/>
    <lineage>
        <taxon>Bacteria</taxon>
        <taxon>Pseudomonadati</taxon>
        <taxon>Pseudomonadota</taxon>
        <taxon>Gammaproteobacteria</taxon>
        <taxon>Pseudomonadales</taxon>
        <taxon>Pseudomonadaceae</taxon>
        <taxon>Pseudomonas</taxon>
    </lineage>
</organism>
<dbReference type="EMBL" id="JAYFUI010000097">
    <property type="protein sequence ID" value="MEA5671737.1"/>
    <property type="molecule type" value="Genomic_DNA"/>
</dbReference>
<protein>
    <submittedName>
        <fullName evidence="1">Uncharacterized protein</fullName>
    </submittedName>
</protein>
<dbReference type="RefSeq" id="WP_280337090.1">
    <property type="nucleotide sequence ID" value="NZ_JAYFUI010000097.1"/>
</dbReference>
<sequence>MNGVGYQLLHPMFDNVILGKLKLVTRFDTAGSVTQFELGFNESAFSVPEQRRISAHIKMCVDARAFKLATQVQISTVAVRVAAKKLVDWKPVIQTELEIMESANQGYGWAASCLRGLLEVSEIQLSSILTPKILK</sequence>
<accession>A0ABU5VEF2</accession>
<gene>
    <name evidence="1" type="ORF">VA602_10340</name>
</gene>
<name>A0ABU5VEF2_9PSED</name>
<evidence type="ECO:0000313" key="2">
    <source>
        <dbReference type="Proteomes" id="UP001302573"/>
    </source>
</evidence>